<feature type="domain" description="Carbamoyltransferase" evidence="2">
    <location>
        <begin position="8"/>
        <end position="350"/>
    </location>
</feature>
<evidence type="ECO:0000259" key="2">
    <source>
        <dbReference type="Pfam" id="PF02543"/>
    </source>
</evidence>
<organism evidence="4">
    <name type="scientific">marine metagenome</name>
    <dbReference type="NCBI Taxonomy" id="408172"/>
    <lineage>
        <taxon>unclassified sequences</taxon>
        <taxon>metagenomes</taxon>
        <taxon>ecological metagenomes</taxon>
    </lineage>
</organism>
<dbReference type="PANTHER" id="PTHR34847:SF1">
    <property type="entry name" value="NODULATION PROTEIN U"/>
    <property type="match status" value="1"/>
</dbReference>
<feature type="domain" description="Carbamoyltransferase C-terminal" evidence="3">
    <location>
        <begin position="402"/>
        <end position="571"/>
    </location>
</feature>
<reference evidence="4" key="1">
    <citation type="submission" date="2018-05" db="EMBL/GenBank/DDBJ databases">
        <authorList>
            <person name="Lanie J.A."/>
            <person name="Ng W.-L."/>
            <person name="Kazmierczak K.M."/>
            <person name="Andrzejewski T.M."/>
            <person name="Davidsen T.M."/>
            <person name="Wayne K.J."/>
            <person name="Tettelin H."/>
            <person name="Glass J.I."/>
            <person name="Rusch D."/>
            <person name="Podicherti R."/>
            <person name="Tsui H.-C.T."/>
            <person name="Winkler M.E."/>
        </authorList>
    </citation>
    <scope>NUCLEOTIDE SEQUENCE</scope>
</reference>
<dbReference type="AlphaFoldDB" id="A0A381W961"/>
<dbReference type="InterPro" id="IPR038152">
    <property type="entry name" value="Carbam_trans_C_sf"/>
</dbReference>
<dbReference type="InterPro" id="IPR031730">
    <property type="entry name" value="Carbam_trans_C"/>
</dbReference>
<dbReference type="Gene3D" id="3.30.420.40">
    <property type="match status" value="2"/>
</dbReference>
<dbReference type="EMBL" id="UINC01011090">
    <property type="protein sequence ID" value="SVA49089.1"/>
    <property type="molecule type" value="Genomic_DNA"/>
</dbReference>
<dbReference type="Pfam" id="PF16861">
    <property type="entry name" value="Carbam_trans_C"/>
    <property type="match status" value="1"/>
</dbReference>
<dbReference type="Pfam" id="PF02543">
    <property type="entry name" value="Carbam_trans_N"/>
    <property type="match status" value="1"/>
</dbReference>
<evidence type="ECO:0008006" key="5">
    <source>
        <dbReference type="Google" id="ProtNLM"/>
    </source>
</evidence>
<dbReference type="PANTHER" id="PTHR34847">
    <property type="entry name" value="NODULATION PROTEIN U"/>
    <property type="match status" value="1"/>
</dbReference>
<gene>
    <name evidence="4" type="ORF">METZ01_LOCUS101943</name>
</gene>
<dbReference type="InterPro" id="IPR051338">
    <property type="entry name" value="NodU/CmcH_Carbamoyltrnsfr"/>
</dbReference>
<name>A0A381W961_9ZZZZ</name>
<comment type="similarity">
    <text evidence="1">Belongs to the NodU/CmcH family.</text>
</comment>
<proteinExistence type="inferred from homology"/>
<sequence length="572" mass="64479">MSGEFIVLGLNYGGHDTSAALMREGELVAACEQERYTGDKHSRLFPVDAVQDCFQQTGIRQSDLSGVGFAFDPTYHINEAYLVPAIKDPTKVERIIDDIERIKENFLIESLIRNTLNYDGRICYFNHHLCHLASAYYPSGFSEALLSSYDGIGEVQSGMIGIGRSGKIEIIHGSSVFPDSLGLLYSAVTYYLGWRHHCDEGIVMGLATYGDPTNEVPGEGRTYKEVFEEIITVPDAYNYRVEENWITYHKKRDSWVSDQFYDVFGPKRDSHGEIKQHHMDIAAGMQARLQDVVISQLRYASEQTKLKKLCLSGGVALNCSLNGEIERQQIFEEIFVQPASGDAGVAIGACYLATAEQRSNLQPKKQHNFYLGSGFNKDQITDLLQELELDYEIPDNIFKSTAEYLEQGKIIGWFQGRAEFGPRALGNRSILTRPYPASMKDYLNSRVKFRESFRPFAPAVLCEHASDYFEIQQESPHMLIASQATSLARKKIPATVHVDNSCRVQTVTKKNNPRFYDLLCSFHELTDCPVLLNTSFNVKGQPIVNNPRQAIDCYQSTNIDCLILDDILLVKQ</sequence>
<dbReference type="InterPro" id="IPR003696">
    <property type="entry name" value="Carbtransf_dom"/>
</dbReference>
<dbReference type="Gene3D" id="3.90.870.20">
    <property type="entry name" value="Carbamoyltransferase, C-terminal domain"/>
    <property type="match status" value="1"/>
</dbReference>
<evidence type="ECO:0000256" key="1">
    <source>
        <dbReference type="ARBA" id="ARBA00006129"/>
    </source>
</evidence>
<dbReference type="CDD" id="cd24098">
    <property type="entry name" value="ASKHA_NBD_TobZ_N"/>
    <property type="match status" value="1"/>
</dbReference>
<dbReference type="InterPro" id="IPR043129">
    <property type="entry name" value="ATPase_NBD"/>
</dbReference>
<accession>A0A381W961</accession>
<evidence type="ECO:0000259" key="3">
    <source>
        <dbReference type="Pfam" id="PF16861"/>
    </source>
</evidence>
<evidence type="ECO:0000313" key="4">
    <source>
        <dbReference type="EMBL" id="SVA49089.1"/>
    </source>
</evidence>
<protein>
    <recommendedName>
        <fullName evidence="5">Carbamoyltransferase domain-containing protein</fullName>
    </recommendedName>
</protein>
<dbReference type="SUPFAM" id="SSF53067">
    <property type="entry name" value="Actin-like ATPase domain"/>
    <property type="match status" value="1"/>
</dbReference>
<dbReference type="GO" id="GO:0003824">
    <property type="term" value="F:catalytic activity"/>
    <property type="evidence" value="ECO:0007669"/>
    <property type="project" value="InterPro"/>
</dbReference>